<dbReference type="InterPro" id="IPR038696">
    <property type="entry name" value="IalB_sf"/>
</dbReference>
<feature type="signal peptide" evidence="1">
    <location>
        <begin position="1"/>
        <end position="26"/>
    </location>
</feature>
<dbReference type="RefSeq" id="WP_259036023.1">
    <property type="nucleotide sequence ID" value="NZ_JAJISC010000004.1"/>
</dbReference>
<dbReference type="Pfam" id="PF06776">
    <property type="entry name" value="IalB"/>
    <property type="match status" value="1"/>
</dbReference>
<dbReference type="InterPro" id="IPR010642">
    <property type="entry name" value="Invasion_prot_B"/>
</dbReference>
<reference evidence="2" key="1">
    <citation type="submission" date="2021-11" db="EMBL/GenBank/DDBJ databases">
        <title>Halomonas sp., isolated from a coastal aquaculture zone in Dongshan Bay.</title>
        <authorList>
            <person name="Lin W."/>
        </authorList>
    </citation>
    <scope>NUCLEOTIDE SEQUENCE</scope>
    <source>
        <strain evidence="2">Yzlin-01</strain>
    </source>
</reference>
<dbReference type="EMBL" id="JAJISC010000004">
    <property type="protein sequence ID" value="MCS2609509.1"/>
    <property type="molecule type" value="Genomic_DNA"/>
</dbReference>
<name>A0ABT2ED49_9GAMM</name>
<comment type="caution">
    <text evidence="2">The sequence shown here is derived from an EMBL/GenBank/DDBJ whole genome shotgun (WGS) entry which is preliminary data.</text>
</comment>
<evidence type="ECO:0000256" key="1">
    <source>
        <dbReference type="SAM" id="SignalP"/>
    </source>
</evidence>
<dbReference type="Gene3D" id="2.60.40.1880">
    <property type="entry name" value="Invasion associated locus B (IalB) protein"/>
    <property type="match status" value="1"/>
</dbReference>
<keyword evidence="1" id="KW-0732">Signal</keyword>
<gene>
    <name evidence="2" type="ORF">LLY24_09300</name>
</gene>
<organism evidence="2 3">
    <name type="scientific">Halomonas dongshanensis</name>
    <dbReference type="NCBI Taxonomy" id="2890835"/>
    <lineage>
        <taxon>Bacteria</taxon>
        <taxon>Pseudomonadati</taxon>
        <taxon>Pseudomonadota</taxon>
        <taxon>Gammaproteobacteria</taxon>
        <taxon>Oceanospirillales</taxon>
        <taxon>Halomonadaceae</taxon>
        <taxon>Halomonas</taxon>
    </lineage>
</organism>
<accession>A0ABT2ED49</accession>
<evidence type="ECO:0000313" key="2">
    <source>
        <dbReference type="EMBL" id="MCS2609509.1"/>
    </source>
</evidence>
<protein>
    <submittedName>
        <fullName evidence="2">Invasion associated locus B family protein</fullName>
    </submittedName>
</protein>
<keyword evidence="3" id="KW-1185">Reference proteome</keyword>
<evidence type="ECO:0000313" key="3">
    <source>
        <dbReference type="Proteomes" id="UP001165542"/>
    </source>
</evidence>
<sequence length="174" mass="18415">MPIRRTLMTVLLPLVAAAAAASTAQAQQQGASNAETQRFQDWEVSCSAEGGQQQGGCIMRQMINNPDSNDPLMSAVVAYSPQAQASVLAFMLPLGVNLAPGMQLQVDGNEPVGFPYQFCMEQGCRADLPLESSLLQQLRSGNSATVSAIAPDGQRLDLDLSLMGFTSASQQVIP</sequence>
<proteinExistence type="predicted"/>
<dbReference type="Proteomes" id="UP001165542">
    <property type="component" value="Unassembled WGS sequence"/>
</dbReference>
<feature type="chain" id="PRO_5046703257" evidence="1">
    <location>
        <begin position="27"/>
        <end position="174"/>
    </location>
</feature>